<evidence type="ECO:0000256" key="6">
    <source>
        <dbReference type="SAM" id="Phobius"/>
    </source>
</evidence>
<evidence type="ECO:0000313" key="7">
    <source>
        <dbReference type="EMBL" id="OGE64181.1"/>
    </source>
</evidence>
<protein>
    <recommendedName>
        <fullName evidence="9">Flippase-like domain-containing protein</fullName>
    </recommendedName>
</protein>
<dbReference type="EMBL" id="MFDU01000031">
    <property type="protein sequence ID" value="OGE64181.1"/>
    <property type="molecule type" value="Genomic_DNA"/>
</dbReference>
<organism evidence="7 8">
    <name type="scientific">Candidatus Daviesbacteria bacterium RIFCSPLOWO2_02_FULL_36_8</name>
    <dbReference type="NCBI Taxonomy" id="1797793"/>
    <lineage>
        <taxon>Bacteria</taxon>
        <taxon>Candidatus Daviesiibacteriota</taxon>
    </lineage>
</organism>
<feature type="transmembrane region" description="Helical" evidence="6">
    <location>
        <begin position="147"/>
        <end position="166"/>
    </location>
</feature>
<evidence type="ECO:0000256" key="4">
    <source>
        <dbReference type="ARBA" id="ARBA00022989"/>
    </source>
</evidence>
<feature type="transmembrane region" description="Helical" evidence="6">
    <location>
        <begin position="210"/>
        <end position="233"/>
    </location>
</feature>
<comment type="subcellular location">
    <subcellularLocation>
        <location evidence="1">Cell membrane</location>
        <topology evidence="1">Multi-pass membrane protein</topology>
    </subcellularLocation>
</comment>
<dbReference type="Pfam" id="PF03706">
    <property type="entry name" value="LPG_synthase_TM"/>
    <property type="match status" value="1"/>
</dbReference>
<keyword evidence="3 6" id="KW-0812">Transmembrane</keyword>
<feature type="transmembrane region" description="Helical" evidence="6">
    <location>
        <begin position="34"/>
        <end position="52"/>
    </location>
</feature>
<feature type="transmembrane region" description="Helical" evidence="6">
    <location>
        <begin position="72"/>
        <end position="90"/>
    </location>
</feature>
<dbReference type="NCBIfam" id="TIGR00374">
    <property type="entry name" value="flippase-like domain"/>
    <property type="match status" value="1"/>
</dbReference>
<dbReference type="PANTHER" id="PTHR39087:SF2">
    <property type="entry name" value="UPF0104 MEMBRANE PROTEIN MJ1595"/>
    <property type="match status" value="1"/>
</dbReference>
<name>A0A1F5MFP1_9BACT</name>
<evidence type="ECO:0000256" key="2">
    <source>
        <dbReference type="ARBA" id="ARBA00022475"/>
    </source>
</evidence>
<dbReference type="AlphaFoldDB" id="A0A1F5MFP1"/>
<dbReference type="PANTHER" id="PTHR39087">
    <property type="entry name" value="UPF0104 MEMBRANE PROTEIN MJ1595"/>
    <property type="match status" value="1"/>
</dbReference>
<keyword evidence="5 6" id="KW-0472">Membrane</keyword>
<dbReference type="GO" id="GO:0005886">
    <property type="term" value="C:plasma membrane"/>
    <property type="evidence" value="ECO:0007669"/>
    <property type="project" value="UniProtKB-SubCell"/>
</dbReference>
<evidence type="ECO:0000313" key="8">
    <source>
        <dbReference type="Proteomes" id="UP000183317"/>
    </source>
</evidence>
<keyword evidence="4 6" id="KW-1133">Transmembrane helix</keyword>
<feature type="transmembrane region" description="Helical" evidence="6">
    <location>
        <begin position="245"/>
        <end position="264"/>
    </location>
</feature>
<evidence type="ECO:0008006" key="9">
    <source>
        <dbReference type="Google" id="ProtNLM"/>
    </source>
</evidence>
<keyword evidence="2" id="KW-1003">Cell membrane</keyword>
<evidence type="ECO:0000256" key="3">
    <source>
        <dbReference type="ARBA" id="ARBA00022692"/>
    </source>
</evidence>
<evidence type="ECO:0000256" key="1">
    <source>
        <dbReference type="ARBA" id="ARBA00004651"/>
    </source>
</evidence>
<dbReference type="InterPro" id="IPR022791">
    <property type="entry name" value="L-PG_synthase/AglD"/>
</dbReference>
<sequence length="327" mass="36957">MIKIALNTILGLILIFIWSRFVNLEEIFKTISGVKIVYLIPVFFFMLLSPVIRALRLKIFLSEVKKISFKDLIFLNGVAMILNFFIPIRAGELAKGVFLSTNYKLPFGKAVIWIFLDRFVDFLAVLGVSAILIGFIPTTLPADFIKIISVISIFSLVLTYLAIFQQGFTKKIVGFLKHIFVFSKLKNYFEKTSHFILDAFTILKRHPKDLFLLILITIFAYGVDALIWYFAFISLGFYQDFLKMYFGQMLSALTYLIPAAPGYVGSAEASGSLILSGILGIGNNLASAMIVLTHVSTAIFVIIYGLVSIFNLKIDLRFILKKSFKRK</sequence>
<comment type="caution">
    <text evidence="7">The sequence shown here is derived from an EMBL/GenBank/DDBJ whole genome shotgun (WGS) entry which is preliminary data.</text>
</comment>
<proteinExistence type="predicted"/>
<accession>A0A1F5MFP1</accession>
<gene>
    <name evidence="7" type="ORF">A3J13_00970</name>
</gene>
<evidence type="ECO:0000256" key="5">
    <source>
        <dbReference type="ARBA" id="ARBA00023136"/>
    </source>
</evidence>
<feature type="transmembrane region" description="Helical" evidence="6">
    <location>
        <begin position="110"/>
        <end position="135"/>
    </location>
</feature>
<dbReference type="Proteomes" id="UP000183317">
    <property type="component" value="Unassembled WGS sequence"/>
</dbReference>
<reference evidence="7 8" key="1">
    <citation type="journal article" date="2016" name="Nat. Commun.">
        <title>Thousands of microbial genomes shed light on interconnected biogeochemical processes in an aquifer system.</title>
        <authorList>
            <person name="Anantharaman K."/>
            <person name="Brown C.T."/>
            <person name="Hug L.A."/>
            <person name="Sharon I."/>
            <person name="Castelle C.J."/>
            <person name="Probst A.J."/>
            <person name="Thomas B.C."/>
            <person name="Singh A."/>
            <person name="Wilkins M.J."/>
            <person name="Karaoz U."/>
            <person name="Brodie E.L."/>
            <person name="Williams K.H."/>
            <person name="Hubbard S.S."/>
            <person name="Banfield J.F."/>
        </authorList>
    </citation>
    <scope>NUCLEOTIDE SEQUENCE [LARGE SCALE GENOMIC DNA]</scope>
</reference>
<feature type="transmembrane region" description="Helical" evidence="6">
    <location>
        <begin position="298"/>
        <end position="320"/>
    </location>
</feature>